<reference evidence="27" key="1">
    <citation type="submission" date="2016-06" db="UniProtKB">
        <authorList>
            <consortium name="WormBaseParasite"/>
        </authorList>
    </citation>
    <scope>IDENTIFICATION</scope>
</reference>
<comment type="subunit">
    <text evidence="5">Homodimer; disulfide-linked.</text>
</comment>
<evidence type="ECO:0000256" key="14">
    <source>
        <dbReference type="ARBA" id="ARBA00023136"/>
    </source>
</evidence>
<dbReference type="GO" id="GO:0016020">
    <property type="term" value="C:membrane"/>
    <property type="evidence" value="ECO:0007669"/>
    <property type="project" value="UniProtKB-SubCell"/>
</dbReference>
<evidence type="ECO:0000256" key="1">
    <source>
        <dbReference type="ARBA" id="ARBA00001936"/>
    </source>
</evidence>
<dbReference type="FunFam" id="3.90.550.50:FF:000017">
    <property type="entry name" value="Glycoprotein-N-acetylgalactosamine 3-beta-galactosyltransferase 1"/>
    <property type="match status" value="1"/>
</dbReference>
<evidence type="ECO:0000256" key="2">
    <source>
        <dbReference type="ARBA" id="ARBA00004606"/>
    </source>
</evidence>
<dbReference type="EMBL" id="UYWY01022312">
    <property type="protein sequence ID" value="VDM45865.1"/>
    <property type="molecule type" value="Genomic_DNA"/>
</dbReference>
<evidence type="ECO:0000256" key="18">
    <source>
        <dbReference type="ARBA" id="ARBA00040898"/>
    </source>
</evidence>
<sequence length="429" mass="48420">MLATQRLSSSLACMTAGVVIGFTLSLLWPSDAISFRISEGYARPVENVHRHDAHSESEVDDVNAPELPMHFHSGSSDPHEGEDHLAKLIAGKVRVLCWILTGQQNHEKRAKHVKATWSRRCNKYIFMSSAEDASLPAINLNISEGRDHLWAKTKAAFKYVHDLYINEYDWFLKADDDTYVVVENLRYLLLAHDPDEPVYFGCKFKPFTKQGYMSGGAGYVLSRAALKKFVSEGLPDAQKCAQGEGGAEDAEMGKCLEKIGVKAGDSRDSEGHHRFMPFVPEHHLLPGHVDPSFWFWQYIYYPMDQGPGCCSDYAISFHYVDPNLMYILEYFIYHLRPFGRFVIFAFFFSCGICRLQRTTVRGAEMLYLNVSVLIEQLIIICTKVTIRIARTVKLSSVKDSELEAAYRAAIANMGADDVFKKSLANLTIS</sequence>
<evidence type="ECO:0000256" key="9">
    <source>
        <dbReference type="ARBA" id="ARBA00022692"/>
    </source>
</evidence>
<dbReference type="GO" id="GO:0030145">
    <property type="term" value="F:manganese ion binding"/>
    <property type="evidence" value="ECO:0007669"/>
    <property type="project" value="UniProtKB-ARBA"/>
</dbReference>
<keyword evidence="16" id="KW-0325">Glycoprotein</keyword>
<gene>
    <name evidence="25" type="ORF">TCNE_LOCUS14544</name>
</gene>
<evidence type="ECO:0000256" key="6">
    <source>
        <dbReference type="ARBA" id="ARBA00012557"/>
    </source>
</evidence>
<dbReference type="Proteomes" id="UP000050794">
    <property type="component" value="Unassembled WGS sequence"/>
</dbReference>
<evidence type="ECO:0000256" key="4">
    <source>
        <dbReference type="ARBA" id="ARBA00006462"/>
    </source>
</evidence>
<evidence type="ECO:0000256" key="10">
    <source>
        <dbReference type="ARBA" id="ARBA00022723"/>
    </source>
</evidence>
<evidence type="ECO:0000256" key="16">
    <source>
        <dbReference type="ARBA" id="ARBA00023180"/>
    </source>
</evidence>
<evidence type="ECO:0000313" key="25">
    <source>
        <dbReference type="EMBL" id="VDM45865.1"/>
    </source>
</evidence>
<evidence type="ECO:0000256" key="5">
    <source>
        <dbReference type="ARBA" id="ARBA00011748"/>
    </source>
</evidence>
<evidence type="ECO:0000256" key="21">
    <source>
        <dbReference type="ARBA" id="ARBA00043065"/>
    </source>
</evidence>
<comment type="pathway">
    <text evidence="3">Protein modification; protein glycosylation.</text>
</comment>
<evidence type="ECO:0000313" key="26">
    <source>
        <dbReference type="Proteomes" id="UP000050794"/>
    </source>
</evidence>
<evidence type="ECO:0000256" key="12">
    <source>
        <dbReference type="ARBA" id="ARBA00022968"/>
    </source>
</evidence>
<dbReference type="AlphaFoldDB" id="A0A183V1C4"/>
<proteinExistence type="inferred from homology"/>
<evidence type="ECO:0000256" key="11">
    <source>
        <dbReference type="ARBA" id="ARBA00022741"/>
    </source>
</evidence>
<keyword evidence="12" id="KW-0735">Signal-anchor</keyword>
<keyword evidence="9 23" id="KW-0812">Transmembrane</keyword>
<feature type="domain" description="Fringe-like glycosyltransferase" evidence="24">
    <location>
        <begin position="99"/>
        <end position="265"/>
    </location>
</feature>
<keyword evidence="26" id="KW-1185">Reference proteome</keyword>
<keyword evidence="15" id="KW-1015">Disulfide bond</keyword>
<protein>
    <recommendedName>
        <fullName evidence="18">Glycoprotein-N-acetylgalactosamine 3-beta-galactosyltransferase 1</fullName>
        <ecNumber evidence="6">2.4.1.122</ecNumber>
    </recommendedName>
    <alternativeName>
        <fullName evidence="20">Core 1 O-glycan T-synthase</fullName>
    </alternativeName>
    <alternativeName>
        <fullName evidence="21">Core 1 UDP-galactose:N-acetylgalactosamine-alpha-R beta 1,3-galactosyltransferase 1</fullName>
    </alternativeName>
    <alternativeName>
        <fullName evidence="19">Core 1 beta1,3-galactosyltransferase 1</fullName>
    </alternativeName>
</protein>
<comment type="similarity">
    <text evidence="4">Belongs to the glycosyltransferase 31 family. Beta3-Gal-T subfamily.</text>
</comment>
<dbReference type="PANTHER" id="PTHR23033">
    <property type="entry name" value="BETA1,3-GALACTOSYLTRANSFERASE"/>
    <property type="match status" value="1"/>
</dbReference>
<evidence type="ECO:0000256" key="13">
    <source>
        <dbReference type="ARBA" id="ARBA00022989"/>
    </source>
</evidence>
<keyword evidence="8" id="KW-0808">Transferase</keyword>
<dbReference type="GO" id="GO:0000166">
    <property type="term" value="F:nucleotide binding"/>
    <property type="evidence" value="ECO:0007669"/>
    <property type="project" value="UniProtKB-KW"/>
</dbReference>
<evidence type="ECO:0000313" key="27">
    <source>
        <dbReference type="WBParaSite" id="TCNE_0001454401-mRNA-1"/>
    </source>
</evidence>
<evidence type="ECO:0000256" key="7">
    <source>
        <dbReference type="ARBA" id="ARBA00022676"/>
    </source>
</evidence>
<evidence type="ECO:0000256" key="3">
    <source>
        <dbReference type="ARBA" id="ARBA00004922"/>
    </source>
</evidence>
<dbReference type="PANTHER" id="PTHR23033:SF14">
    <property type="entry name" value="GLYCOPROTEIN-N-ACETYLGALACTOSAMINE 3-BETA-GALACTOSYLTRANSFERASE 1-RELATED"/>
    <property type="match status" value="1"/>
</dbReference>
<evidence type="ECO:0000256" key="15">
    <source>
        <dbReference type="ARBA" id="ARBA00023157"/>
    </source>
</evidence>
<accession>A0A183V1C4</accession>
<dbReference type="WBParaSite" id="TCNE_0001454401-mRNA-1">
    <property type="protein sequence ID" value="TCNE_0001454401-mRNA-1"/>
    <property type="gene ID" value="TCNE_0001454401"/>
</dbReference>
<organism evidence="26 27">
    <name type="scientific">Toxocara canis</name>
    <name type="common">Canine roundworm</name>
    <dbReference type="NCBI Taxonomy" id="6265"/>
    <lineage>
        <taxon>Eukaryota</taxon>
        <taxon>Metazoa</taxon>
        <taxon>Ecdysozoa</taxon>
        <taxon>Nematoda</taxon>
        <taxon>Chromadorea</taxon>
        <taxon>Rhabditida</taxon>
        <taxon>Spirurina</taxon>
        <taxon>Ascaridomorpha</taxon>
        <taxon>Ascaridoidea</taxon>
        <taxon>Toxocaridae</taxon>
        <taxon>Toxocara</taxon>
    </lineage>
</organism>
<evidence type="ECO:0000256" key="23">
    <source>
        <dbReference type="SAM" id="Phobius"/>
    </source>
</evidence>
<dbReference type="EC" id="2.4.1.122" evidence="6"/>
<keyword evidence="13 23" id="KW-1133">Transmembrane helix</keyword>
<evidence type="ECO:0000256" key="17">
    <source>
        <dbReference type="ARBA" id="ARBA00023211"/>
    </source>
</evidence>
<evidence type="ECO:0000256" key="19">
    <source>
        <dbReference type="ARBA" id="ARBA00041226"/>
    </source>
</evidence>
<keyword evidence="17" id="KW-0464">Manganese</keyword>
<dbReference type="GO" id="GO:0016263">
    <property type="term" value="F:glycoprotein-N-acetylgalactosamine 3-beta-galactosyltransferase activity"/>
    <property type="evidence" value="ECO:0007669"/>
    <property type="project" value="UniProtKB-EC"/>
</dbReference>
<comment type="cofactor">
    <cofactor evidence="1">
        <name>Mn(2+)</name>
        <dbReference type="ChEBI" id="CHEBI:29035"/>
    </cofactor>
</comment>
<keyword evidence="7" id="KW-0328">Glycosyltransferase</keyword>
<dbReference type="UniPathway" id="UPA00378"/>
<name>A0A183V1C4_TOXCA</name>
<reference evidence="25 26" key="2">
    <citation type="submission" date="2018-11" db="EMBL/GenBank/DDBJ databases">
        <authorList>
            <consortium name="Pathogen Informatics"/>
        </authorList>
    </citation>
    <scope>NUCLEOTIDE SEQUENCE [LARGE SCALE GENOMIC DNA]</scope>
</reference>
<evidence type="ECO:0000256" key="20">
    <source>
        <dbReference type="ARBA" id="ARBA00042009"/>
    </source>
</evidence>
<evidence type="ECO:0000259" key="24">
    <source>
        <dbReference type="Pfam" id="PF02434"/>
    </source>
</evidence>
<dbReference type="InterPro" id="IPR026050">
    <property type="entry name" value="C1GALT1/C1GALT1_chp1"/>
</dbReference>
<comment type="subcellular location">
    <subcellularLocation>
        <location evidence="2">Membrane</location>
        <topology evidence="2">Single-pass type II membrane protein</topology>
    </subcellularLocation>
</comment>
<keyword evidence="11" id="KW-0547">Nucleotide-binding</keyword>
<dbReference type="InterPro" id="IPR003378">
    <property type="entry name" value="Fringe-like_glycosylTrfase"/>
</dbReference>
<dbReference type="Pfam" id="PF02434">
    <property type="entry name" value="Fringe"/>
    <property type="match status" value="1"/>
</dbReference>
<feature type="transmembrane region" description="Helical" evidence="23">
    <location>
        <begin position="7"/>
        <end position="28"/>
    </location>
</feature>
<keyword evidence="14 23" id="KW-0472">Membrane</keyword>
<dbReference type="Gene3D" id="3.90.550.50">
    <property type="match status" value="1"/>
</dbReference>
<keyword evidence="10" id="KW-0479">Metal-binding</keyword>
<comment type="function">
    <text evidence="22">Glycosyltransferase that generates the core 1 O-glycan Gal-beta1-3GalNAc-alpha1-Ser/Thr (T antigen), which is a precursor for many extended O-glycans in glycoproteins.</text>
</comment>
<evidence type="ECO:0000256" key="22">
    <source>
        <dbReference type="ARBA" id="ARBA00059245"/>
    </source>
</evidence>
<evidence type="ECO:0000256" key="8">
    <source>
        <dbReference type="ARBA" id="ARBA00022679"/>
    </source>
</evidence>